<dbReference type="EMBL" id="BK059105">
    <property type="protein sequence ID" value="DAE31060.1"/>
    <property type="molecule type" value="Genomic_DNA"/>
</dbReference>
<organism evidence="1">
    <name type="scientific">virus sp. ctML55</name>
    <dbReference type="NCBI Taxonomy" id="2827627"/>
    <lineage>
        <taxon>Viruses</taxon>
    </lineage>
</organism>
<proteinExistence type="predicted"/>
<evidence type="ECO:0000313" key="1">
    <source>
        <dbReference type="EMBL" id="DAE31060.1"/>
    </source>
</evidence>
<protein>
    <submittedName>
        <fullName evidence="1">Uncharacterized protein</fullName>
    </submittedName>
</protein>
<sequence length="114" mass="13429">MYKIEEFVGTAAELEKFLNEMQVIKHFNLSHIVSRQAKTFAGPGCSVDRTVYTLVFYGNDEEKKRQIYLEYAKENLCKDCLTCADFGYYCRGNKERCNAWKYDEKAHYRIDKVV</sequence>
<accession>A0A8S5RJA9</accession>
<reference evidence="1" key="1">
    <citation type="journal article" date="2021" name="Proc. Natl. Acad. Sci. U.S.A.">
        <title>A Catalog of Tens of Thousands of Viruses from Human Metagenomes Reveals Hidden Associations with Chronic Diseases.</title>
        <authorList>
            <person name="Tisza M.J."/>
            <person name="Buck C.B."/>
        </authorList>
    </citation>
    <scope>NUCLEOTIDE SEQUENCE</scope>
    <source>
        <strain evidence="1">CtML55</strain>
    </source>
</reference>
<name>A0A8S5RJA9_9VIRU</name>